<protein>
    <recommendedName>
        <fullName evidence="11">Aminopeptidase</fullName>
        <ecNumber evidence="11">3.4.11.-</ecNumber>
    </recommendedName>
</protein>
<feature type="binding site" evidence="9">
    <location>
        <position position="312"/>
    </location>
    <ligand>
        <name>Zn(2+)</name>
        <dbReference type="ChEBI" id="CHEBI:29105"/>
        <note>catalytic</note>
    </ligand>
</feature>
<feature type="active site" description="Proton acceptor" evidence="8">
    <location>
        <position position="309"/>
    </location>
</feature>
<feature type="domain" description="Peptidase M1 membrane alanine aminopeptidase" evidence="12">
    <location>
        <begin position="237"/>
        <end position="453"/>
    </location>
</feature>
<dbReference type="PANTHER" id="PTHR11533:SF174">
    <property type="entry name" value="PUROMYCIN-SENSITIVE AMINOPEPTIDASE-RELATED"/>
    <property type="match status" value="1"/>
</dbReference>
<dbReference type="Gene3D" id="1.25.50.20">
    <property type="match status" value="1"/>
</dbReference>
<keyword evidence="6 9" id="KW-0862">Zinc</keyword>
<dbReference type="InterPro" id="IPR050344">
    <property type="entry name" value="Peptidase_M1_aminopeptidases"/>
</dbReference>
<dbReference type="PANTHER" id="PTHR11533">
    <property type="entry name" value="PROTEASE M1 ZINC METALLOPROTEASE"/>
    <property type="match status" value="1"/>
</dbReference>
<dbReference type="GO" id="GO:0042277">
    <property type="term" value="F:peptide binding"/>
    <property type="evidence" value="ECO:0007669"/>
    <property type="project" value="TreeGrafter"/>
</dbReference>
<keyword evidence="2 11" id="KW-0031">Aminopeptidase</keyword>
<evidence type="ECO:0000256" key="11">
    <source>
        <dbReference type="RuleBase" id="RU364040"/>
    </source>
</evidence>
<dbReference type="InterPro" id="IPR027268">
    <property type="entry name" value="Peptidase_M4/M1_CTD_sf"/>
</dbReference>
<dbReference type="SUPFAM" id="SSF63737">
    <property type="entry name" value="Leukotriene A4 hydrolase N-terminal domain"/>
    <property type="match status" value="1"/>
</dbReference>
<evidence type="ECO:0000256" key="4">
    <source>
        <dbReference type="ARBA" id="ARBA00022723"/>
    </source>
</evidence>
<keyword evidence="4 9" id="KW-0479">Metal-binding</keyword>
<dbReference type="InterPro" id="IPR034016">
    <property type="entry name" value="M1_APN-typ"/>
</dbReference>
<evidence type="ECO:0000313" key="16">
    <source>
        <dbReference type="Proteomes" id="UP000789831"/>
    </source>
</evidence>
<dbReference type="InterPro" id="IPR042097">
    <property type="entry name" value="Aminopeptidase_N-like_N_sf"/>
</dbReference>
<dbReference type="Pfam" id="PF11838">
    <property type="entry name" value="ERAP1_C"/>
    <property type="match status" value="1"/>
</dbReference>
<evidence type="ECO:0000256" key="6">
    <source>
        <dbReference type="ARBA" id="ARBA00022833"/>
    </source>
</evidence>
<dbReference type="Proteomes" id="UP000789831">
    <property type="component" value="Unassembled WGS sequence"/>
</dbReference>
<organism evidence="15 16">
    <name type="scientific">Ambispora gerdemannii</name>
    <dbReference type="NCBI Taxonomy" id="144530"/>
    <lineage>
        <taxon>Eukaryota</taxon>
        <taxon>Fungi</taxon>
        <taxon>Fungi incertae sedis</taxon>
        <taxon>Mucoromycota</taxon>
        <taxon>Glomeromycotina</taxon>
        <taxon>Glomeromycetes</taxon>
        <taxon>Archaeosporales</taxon>
        <taxon>Ambisporaceae</taxon>
        <taxon>Ambispora</taxon>
    </lineage>
</organism>
<dbReference type="CDD" id="cd09601">
    <property type="entry name" value="M1_APN-Q_like"/>
    <property type="match status" value="1"/>
</dbReference>
<accession>A0A9N9B895</accession>
<dbReference type="Gene3D" id="1.10.390.10">
    <property type="entry name" value="Neutral Protease Domain 2"/>
    <property type="match status" value="1"/>
</dbReference>
<evidence type="ECO:0000259" key="13">
    <source>
        <dbReference type="Pfam" id="PF11838"/>
    </source>
</evidence>
<dbReference type="FunFam" id="1.25.50.20:FF:000002">
    <property type="entry name" value="Aminopeptidase"/>
    <property type="match status" value="1"/>
</dbReference>
<dbReference type="SUPFAM" id="SSF55486">
    <property type="entry name" value="Metalloproteases ('zincins'), catalytic domain"/>
    <property type="match status" value="1"/>
</dbReference>
<evidence type="ECO:0000259" key="12">
    <source>
        <dbReference type="Pfam" id="PF01433"/>
    </source>
</evidence>
<evidence type="ECO:0000313" key="15">
    <source>
        <dbReference type="EMBL" id="CAG8558805.1"/>
    </source>
</evidence>
<dbReference type="EMBL" id="CAJVPL010001206">
    <property type="protein sequence ID" value="CAG8558805.1"/>
    <property type="molecule type" value="Genomic_DNA"/>
</dbReference>
<feature type="domain" description="ERAP1-like C-terminal" evidence="13">
    <location>
        <begin position="531"/>
        <end position="846"/>
    </location>
</feature>
<dbReference type="GO" id="GO:0006508">
    <property type="term" value="P:proteolysis"/>
    <property type="evidence" value="ECO:0007669"/>
    <property type="project" value="UniProtKB-KW"/>
</dbReference>
<dbReference type="Gene3D" id="2.60.40.1730">
    <property type="entry name" value="tricorn interacting facor f3 domain"/>
    <property type="match status" value="1"/>
</dbReference>
<feature type="binding site" evidence="9">
    <location>
        <position position="308"/>
    </location>
    <ligand>
        <name>Zn(2+)</name>
        <dbReference type="ChEBI" id="CHEBI:29105"/>
        <note>catalytic</note>
    </ligand>
</feature>
<evidence type="ECO:0000259" key="14">
    <source>
        <dbReference type="Pfam" id="PF17900"/>
    </source>
</evidence>
<dbReference type="InterPro" id="IPR014782">
    <property type="entry name" value="Peptidase_M1_dom"/>
</dbReference>
<feature type="domain" description="Aminopeptidase N-like N-terminal" evidence="14">
    <location>
        <begin position="15"/>
        <end position="195"/>
    </location>
</feature>
<evidence type="ECO:0000256" key="8">
    <source>
        <dbReference type="PIRSR" id="PIRSR634016-1"/>
    </source>
</evidence>
<evidence type="ECO:0000256" key="1">
    <source>
        <dbReference type="ARBA" id="ARBA00010136"/>
    </source>
</evidence>
<keyword evidence="5 11" id="KW-0378">Hydrolase</keyword>
<sequence length="870" mass="98994">MAGTTERQTLPTNVKPIHYDLTLTPNLEDFTFKGSETINLNINENTRQITLNVLEIEIQAADLNSINALHISYNKEKQTVTFTFPSEVQAGTSAILHIDFTGTLNDRMCGFYRSSYTDATGNKKYLATTQFAATDARRAFPCWDEPAIKATFHITLIVSSGLVALSNMDVASEKPVENNKKEVKFAKTPIMSTYLVAFIAGDLAYIEKYTTGGYTDKKPVLIRVYAIKGSEHQGELALNVATKTLDYFTRIFEIPYPLPKLDMVAVPDFTFGAMENWGLVMYRTTTILFDSKASDARYKKRVSYTVAHELAHQWFGNLVTMEWWDHLWLNEGFATWVGYLAIDEIFPDWDIWSQYVVDDFQRGLKLDSLRSSHPIEVSVNDPSEIHQIFDAISYQKGASVIRMLSSYLGVDVFLAGIRRYLNAHLYGNASTDDLWANLSKESGHDVGKFMTGWTRKIGYPVLNVTEPQPNIIHIKQTRFLSTGDVTPEDDTHIWWIPLNISTGKSTPANIRSQVLTVKETDFTLPRVEKDFFKLNTHEVGVFRVNYIPERLRKLGKSIKNGELTDTSDRVGVVADAGALAVAGYGKTSEFLSLLNEFEDEDKYIVWFEINSHITNITSAWFEQSEAVYQGLLSFQRKLCSKLAYRLGWEYPEKEDYLTTMLRSLAIKISGRAGNLEIVKEAKRRFELFTEKNDHSVLHPNIRGAVYEIVLTHGGGEKEFEAILKIFRNSPTADQQLIALTALGYAQQPELIQRALDFSISPEVPNYFQSLQSNRKSRKPLWDFIKKNWDLFQDQYAKSLVLLESIIKHGTDSFASDEAAIDVENFFADKDNKKFARSLQQSLERIRTNTAWLKRDAKGVEEWLTNNGYMN</sequence>
<comment type="similarity">
    <text evidence="1 11">Belongs to the peptidase M1 family.</text>
</comment>
<dbReference type="InterPro" id="IPR045357">
    <property type="entry name" value="Aminopeptidase_N-like_N"/>
</dbReference>
<evidence type="ECO:0000256" key="5">
    <source>
        <dbReference type="ARBA" id="ARBA00022801"/>
    </source>
</evidence>
<dbReference type="PRINTS" id="PR00756">
    <property type="entry name" value="ALADIPTASE"/>
</dbReference>
<dbReference type="GO" id="GO:0043171">
    <property type="term" value="P:peptide catabolic process"/>
    <property type="evidence" value="ECO:0007669"/>
    <property type="project" value="TreeGrafter"/>
</dbReference>
<dbReference type="InterPro" id="IPR001930">
    <property type="entry name" value="Peptidase_M1"/>
</dbReference>
<gene>
    <name evidence="15" type="ORF">AGERDE_LOCUS7048</name>
</gene>
<dbReference type="FunFam" id="1.10.390.10:FF:000001">
    <property type="entry name" value="Aminopeptidase"/>
    <property type="match status" value="1"/>
</dbReference>
<dbReference type="FunFam" id="2.60.40.1730:FF:000002">
    <property type="entry name" value="Aminopeptidase"/>
    <property type="match status" value="1"/>
</dbReference>
<comment type="caution">
    <text evidence="15">The sequence shown here is derived from an EMBL/GenBank/DDBJ whole genome shotgun (WGS) entry which is preliminary data.</text>
</comment>
<evidence type="ECO:0000256" key="7">
    <source>
        <dbReference type="ARBA" id="ARBA00023049"/>
    </source>
</evidence>
<keyword evidence="7 11" id="KW-0482">Metalloprotease</keyword>
<dbReference type="GO" id="GO:0005615">
    <property type="term" value="C:extracellular space"/>
    <property type="evidence" value="ECO:0007669"/>
    <property type="project" value="TreeGrafter"/>
</dbReference>
<evidence type="ECO:0000256" key="9">
    <source>
        <dbReference type="PIRSR" id="PIRSR634016-3"/>
    </source>
</evidence>
<dbReference type="AlphaFoldDB" id="A0A9N9B895"/>
<dbReference type="Pfam" id="PF01433">
    <property type="entry name" value="Peptidase_M1"/>
    <property type="match status" value="1"/>
</dbReference>
<feature type="binding site" evidence="9">
    <location>
        <position position="331"/>
    </location>
    <ligand>
        <name>Zn(2+)</name>
        <dbReference type="ChEBI" id="CHEBI:29105"/>
        <note>catalytic</note>
    </ligand>
</feature>
<dbReference type="GO" id="GO:0070006">
    <property type="term" value="F:metalloaminopeptidase activity"/>
    <property type="evidence" value="ECO:0007669"/>
    <property type="project" value="TreeGrafter"/>
</dbReference>
<dbReference type="GO" id="GO:0008270">
    <property type="term" value="F:zinc ion binding"/>
    <property type="evidence" value="ECO:0007669"/>
    <property type="project" value="UniProtKB-UniRule"/>
</dbReference>
<dbReference type="InterPro" id="IPR024571">
    <property type="entry name" value="ERAP1-like_C_dom"/>
</dbReference>
<dbReference type="Gene3D" id="2.60.40.1910">
    <property type="match status" value="1"/>
</dbReference>
<proteinExistence type="inferred from homology"/>
<evidence type="ECO:0000256" key="3">
    <source>
        <dbReference type="ARBA" id="ARBA00022670"/>
    </source>
</evidence>
<reference evidence="15" key="1">
    <citation type="submission" date="2021-06" db="EMBL/GenBank/DDBJ databases">
        <authorList>
            <person name="Kallberg Y."/>
            <person name="Tangrot J."/>
            <person name="Rosling A."/>
        </authorList>
    </citation>
    <scope>NUCLEOTIDE SEQUENCE</scope>
    <source>
        <strain evidence="15">MT106</strain>
    </source>
</reference>
<feature type="site" description="Transition state stabilizer" evidence="10">
    <location>
        <position position="394"/>
    </location>
</feature>
<keyword evidence="3 11" id="KW-0645">Protease</keyword>
<evidence type="ECO:0000256" key="10">
    <source>
        <dbReference type="PIRSR" id="PIRSR634016-4"/>
    </source>
</evidence>
<dbReference type="GO" id="GO:0016020">
    <property type="term" value="C:membrane"/>
    <property type="evidence" value="ECO:0007669"/>
    <property type="project" value="TreeGrafter"/>
</dbReference>
<evidence type="ECO:0000256" key="2">
    <source>
        <dbReference type="ARBA" id="ARBA00022438"/>
    </source>
</evidence>
<dbReference type="EC" id="3.4.11.-" evidence="11"/>
<name>A0A9N9B895_9GLOM</name>
<keyword evidence="16" id="KW-1185">Reference proteome</keyword>
<dbReference type="OrthoDB" id="10031169at2759"/>
<comment type="cofactor">
    <cofactor evidence="9 11">
        <name>Zn(2+)</name>
        <dbReference type="ChEBI" id="CHEBI:29105"/>
    </cofactor>
    <text evidence="9 11">Binds 1 zinc ion per subunit.</text>
</comment>
<dbReference type="Pfam" id="PF17900">
    <property type="entry name" value="Peptidase_M1_N"/>
    <property type="match status" value="1"/>
</dbReference>
<dbReference type="GO" id="GO:0005737">
    <property type="term" value="C:cytoplasm"/>
    <property type="evidence" value="ECO:0007669"/>
    <property type="project" value="TreeGrafter"/>
</dbReference>